<accession>A0AAV6L543</accession>
<name>A0AAV6L543_9ERIC</name>
<feature type="repeat" description="PPR" evidence="2">
    <location>
        <begin position="106"/>
        <end position="140"/>
    </location>
</feature>
<sequence>MAATSLSPLLSPTTQNQPEPNPKHPSRSGSFRLCKNMKEVKQLHSQITKKGLSNSHNTGITKLHGSVLKLGLGGDLFIQNCLIQFFANCGEIGFGKKVFDKMSERDVGSWTCLICGCTRRDRPKEAVFLFFEMVEAGVKPNSVTMVSAISACAKLRDLDLGERVSAYMSKTRLTVNTFVVNALIDMYTKCGAPGRAKQLFEECVDKNMEEVKQFHAQIPRKGLNHTRPIAITKLISSCAKIATPESLEYAKKAYELYEDDVSSSVSLYMLNTLIKGYSAAGLVDEAILIYAQMVGKGLTPDHYTFQFVLNGCANAAFFREGIQLHGSILKLGLGGDLFIQNCLVHFYAQCREIDFGKKVFKEMSERDVGSWNCLICGCAQSDRPEEAVSLFFEMVEAGIKPDSVTMVGAIVACAKLRDLDLGERVIAYIREAGLTTDTSVGNALVDMYMTCGATDSAWELFNKMPETDVGIIQ</sequence>
<feature type="repeat" description="PPR" evidence="2">
    <location>
        <begin position="437"/>
        <end position="471"/>
    </location>
</feature>
<protein>
    <recommendedName>
        <fullName evidence="6">Pentatricopeptide repeat-containing protein</fullName>
    </recommendedName>
</protein>
<comment type="caution">
    <text evidence="4">The sequence shown here is derived from an EMBL/GenBank/DDBJ whole genome shotgun (WGS) entry which is preliminary data.</text>
</comment>
<feature type="region of interest" description="Disordered" evidence="3">
    <location>
        <begin position="1"/>
        <end position="30"/>
    </location>
</feature>
<gene>
    <name evidence="4" type="ORF">RHGRI_003464</name>
</gene>
<organism evidence="4 5">
    <name type="scientific">Rhododendron griersonianum</name>
    <dbReference type="NCBI Taxonomy" id="479676"/>
    <lineage>
        <taxon>Eukaryota</taxon>
        <taxon>Viridiplantae</taxon>
        <taxon>Streptophyta</taxon>
        <taxon>Embryophyta</taxon>
        <taxon>Tracheophyta</taxon>
        <taxon>Spermatophyta</taxon>
        <taxon>Magnoliopsida</taxon>
        <taxon>eudicotyledons</taxon>
        <taxon>Gunneridae</taxon>
        <taxon>Pentapetalae</taxon>
        <taxon>asterids</taxon>
        <taxon>Ericales</taxon>
        <taxon>Ericaceae</taxon>
        <taxon>Ericoideae</taxon>
        <taxon>Rhodoreae</taxon>
        <taxon>Rhododendron</taxon>
    </lineage>
</organism>
<evidence type="ECO:0000256" key="1">
    <source>
        <dbReference type="ARBA" id="ARBA00022737"/>
    </source>
</evidence>
<feature type="repeat" description="PPR" evidence="2">
    <location>
        <begin position="367"/>
        <end position="401"/>
    </location>
</feature>
<dbReference type="Pfam" id="PF13041">
    <property type="entry name" value="PPR_2"/>
    <property type="match status" value="3"/>
</dbReference>
<feature type="compositionally biased region" description="Polar residues" evidence="3">
    <location>
        <begin position="1"/>
        <end position="18"/>
    </location>
</feature>
<dbReference type="PANTHER" id="PTHR47926">
    <property type="entry name" value="PENTATRICOPEPTIDE REPEAT-CONTAINING PROTEIN"/>
    <property type="match status" value="1"/>
</dbReference>
<dbReference type="Gene3D" id="1.25.40.10">
    <property type="entry name" value="Tetratricopeptide repeat domain"/>
    <property type="match status" value="3"/>
</dbReference>
<dbReference type="FunFam" id="1.25.40.10:FF:000427">
    <property type="entry name" value="Pentatricopeptide repeat-containing protein chloroplastic"/>
    <property type="match status" value="1"/>
</dbReference>
<dbReference type="PROSITE" id="PS51375">
    <property type="entry name" value="PPR"/>
    <property type="match status" value="5"/>
</dbReference>
<dbReference type="AlphaFoldDB" id="A0AAV6L543"/>
<evidence type="ECO:0000256" key="3">
    <source>
        <dbReference type="SAM" id="MobiDB-lite"/>
    </source>
</evidence>
<dbReference type="GO" id="GO:0003723">
    <property type="term" value="F:RNA binding"/>
    <property type="evidence" value="ECO:0007669"/>
    <property type="project" value="InterPro"/>
</dbReference>
<dbReference type="InterPro" id="IPR046960">
    <property type="entry name" value="PPR_At4g14850-like_plant"/>
</dbReference>
<evidence type="ECO:0000313" key="4">
    <source>
        <dbReference type="EMBL" id="KAG5560183.1"/>
    </source>
</evidence>
<evidence type="ECO:0000256" key="2">
    <source>
        <dbReference type="PROSITE-ProRule" id="PRU00708"/>
    </source>
</evidence>
<dbReference type="EMBL" id="JACTNZ010000002">
    <property type="protein sequence ID" value="KAG5560183.1"/>
    <property type="molecule type" value="Genomic_DNA"/>
</dbReference>
<feature type="repeat" description="PPR" evidence="2">
    <location>
        <begin position="176"/>
        <end position="210"/>
    </location>
</feature>
<dbReference type="GO" id="GO:0009451">
    <property type="term" value="P:RNA modification"/>
    <property type="evidence" value="ECO:0007669"/>
    <property type="project" value="InterPro"/>
</dbReference>
<dbReference type="Proteomes" id="UP000823749">
    <property type="component" value="Chromosome 2"/>
</dbReference>
<keyword evidence="1" id="KW-0677">Repeat</keyword>
<evidence type="ECO:0000313" key="5">
    <source>
        <dbReference type="Proteomes" id="UP000823749"/>
    </source>
</evidence>
<dbReference type="InterPro" id="IPR002885">
    <property type="entry name" value="PPR_rpt"/>
</dbReference>
<dbReference type="InterPro" id="IPR011990">
    <property type="entry name" value="TPR-like_helical_dom_sf"/>
</dbReference>
<evidence type="ECO:0008006" key="6">
    <source>
        <dbReference type="Google" id="ProtNLM"/>
    </source>
</evidence>
<keyword evidence="5" id="KW-1185">Reference proteome</keyword>
<dbReference type="FunFam" id="1.25.40.10:FF:000954">
    <property type="entry name" value="LOW protein: PPR containing-like protein"/>
    <property type="match status" value="1"/>
</dbReference>
<feature type="repeat" description="PPR" evidence="2">
    <location>
        <begin position="266"/>
        <end position="300"/>
    </location>
</feature>
<proteinExistence type="predicted"/>
<dbReference type="Pfam" id="PF01535">
    <property type="entry name" value="PPR"/>
    <property type="match status" value="2"/>
</dbReference>
<dbReference type="NCBIfam" id="TIGR00756">
    <property type="entry name" value="PPR"/>
    <property type="match status" value="4"/>
</dbReference>
<reference evidence="4" key="1">
    <citation type="submission" date="2020-08" db="EMBL/GenBank/DDBJ databases">
        <title>Plant Genome Project.</title>
        <authorList>
            <person name="Zhang R.-G."/>
        </authorList>
    </citation>
    <scope>NUCLEOTIDE SEQUENCE</scope>
    <source>
        <strain evidence="4">WSP0</strain>
        <tissue evidence="4">Leaf</tissue>
    </source>
</reference>